<feature type="region of interest" description="Disordered" evidence="1">
    <location>
        <begin position="508"/>
        <end position="609"/>
    </location>
</feature>
<proteinExistence type="predicted"/>
<dbReference type="GeneID" id="85325926"/>
<accession>A0AA40A6D2</accession>
<comment type="caution">
    <text evidence="2">The sequence shown here is derived from an EMBL/GenBank/DDBJ whole genome shotgun (WGS) entry which is preliminary data.</text>
</comment>
<evidence type="ECO:0000313" key="3">
    <source>
        <dbReference type="Proteomes" id="UP001172101"/>
    </source>
</evidence>
<evidence type="ECO:0000313" key="2">
    <source>
        <dbReference type="EMBL" id="KAK0710084.1"/>
    </source>
</evidence>
<name>A0AA40A6D2_9PEZI</name>
<feature type="region of interest" description="Disordered" evidence="1">
    <location>
        <begin position="1"/>
        <end position="55"/>
    </location>
</feature>
<feature type="compositionally biased region" description="Polar residues" evidence="1">
    <location>
        <begin position="1"/>
        <end position="30"/>
    </location>
</feature>
<dbReference type="Pfam" id="PF12511">
    <property type="entry name" value="DUF3716"/>
    <property type="match status" value="1"/>
</dbReference>
<dbReference type="InterPro" id="IPR022190">
    <property type="entry name" value="DUF3716"/>
</dbReference>
<keyword evidence="3" id="KW-1185">Reference proteome</keyword>
<feature type="compositionally biased region" description="Polar residues" evidence="1">
    <location>
        <begin position="145"/>
        <end position="156"/>
    </location>
</feature>
<reference evidence="2" key="1">
    <citation type="submission" date="2023-06" db="EMBL/GenBank/DDBJ databases">
        <title>Genome-scale phylogeny and comparative genomics of the fungal order Sordariales.</title>
        <authorList>
            <consortium name="Lawrence Berkeley National Laboratory"/>
            <person name="Hensen N."/>
            <person name="Bonometti L."/>
            <person name="Westerberg I."/>
            <person name="Brannstrom I.O."/>
            <person name="Guillou S."/>
            <person name="Cros-Aarteil S."/>
            <person name="Calhoun S."/>
            <person name="Haridas S."/>
            <person name="Kuo A."/>
            <person name="Mondo S."/>
            <person name="Pangilinan J."/>
            <person name="Riley R."/>
            <person name="LaButti K."/>
            <person name="Andreopoulos B."/>
            <person name="Lipzen A."/>
            <person name="Chen C."/>
            <person name="Yanf M."/>
            <person name="Daum C."/>
            <person name="Ng V."/>
            <person name="Clum A."/>
            <person name="Steindorff A."/>
            <person name="Ohm R."/>
            <person name="Martin F."/>
            <person name="Silar P."/>
            <person name="Natvig D."/>
            <person name="Lalanne C."/>
            <person name="Gautier V."/>
            <person name="Ament-velasquez S.L."/>
            <person name="Kruys A."/>
            <person name="Hutchinson M.I."/>
            <person name="Powell A.J."/>
            <person name="Barry K."/>
            <person name="Miller A.N."/>
            <person name="Grigoriev I.V."/>
            <person name="Debuchy R."/>
            <person name="Gladieux P."/>
            <person name="Thoren M.H."/>
            <person name="Johannesson H."/>
        </authorList>
    </citation>
    <scope>NUCLEOTIDE SEQUENCE</scope>
    <source>
        <strain evidence="2">SMH2392-1A</strain>
    </source>
</reference>
<feature type="region of interest" description="Disordered" evidence="1">
    <location>
        <begin position="291"/>
        <end position="359"/>
    </location>
</feature>
<organism evidence="2 3">
    <name type="scientific">Lasiosphaeria miniovina</name>
    <dbReference type="NCBI Taxonomy" id="1954250"/>
    <lineage>
        <taxon>Eukaryota</taxon>
        <taxon>Fungi</taxon>
        <taxon>Dikarya</taxon>
        <taxon>Ascomycota</taxon>
        <taxon>Pezizomycotina</taxon>
        <taxon>Sordariomycetes</taxon>
        <taxon>Sordariomycetidae</taxon>
        <taxon>Sordariales</taxon>
        <taxon>Lasiosphaeriaceae</taxon>
        <taxon>Lasiosphaeria</taxon>
    </lineage>
</organism>
<dbReference type="AlphaFoldDB" id="A0AA40A6D2"/>
<feature type="region of interest" description="Disordered" evidence="1">
    <location>
        <begin position="71"/>
        <end position="160"/>
    </location>
</feature>
<sequence>MDPQHSAQATTQNGKSFHMSSDPSRGSGPSTARLPSHSQQARDSGSKPKLSISETYCRVNKATVRTLEGFYSPPALTIPGQTQSTVRLIDNNSDSTLSGQTKMDESHPKAAAPISLPELRTNRPKPSARFKDGGLRIWSDDDDSSANPEASDQNPKASDKEIISITMANPNRPYTMWPDPTGTLTDTCGTLIPDGYTLDEMVEDRQWICPIRSCRRLYSSRRYLGGHFTMHHLDCHLNDNLDGTFSILPPVSTSTKKHALPKVVSRDPLNQESLASPKVPVHPKGRRITWISVTPDATTPDAVEPEEPETSSLSPGESPHGKDIVKWIPPPIQTNQHSNDEARVQQPKQAAKHLDGKASVKPAAASMQATTVVRPELVDREADLWTYLCCCVGRILPIPGNENMRCLLSHPRVRDIHQNLQQGRLRDLDIKQLMALAIQATGTEVKRACTHCRRKGGTWDICVNAPPGVDLRETLSTSCRCCANCLLNAIPSQCSVKNVSKGLLVSVSDQRSRRPRRPDATVYDEEGEDEISQLLPDATEDENDGDNEYDGMLLRRSKRRASREGMGPPTKRKAAALMTPSRRREARSSMNANAKTRRELRRASKADSSQSLVTLPVRVPVISQDVLEMEDWETGAGRIADKAQTNVAFSTAYLSTNQVVRVADNVTFLTAIVASGTTHRFTADAGKIRVCTVAKGKVRVEVAGEPQFTVGPRGMFRINRGTACSVQNWCYVDAILQVTAVKQP</sequence>
<feature type="compositionally biased region" description="Acidic residues" evidence="1">
    <location>
        <begin position="522"/>
        <end position="531"/>
    </location>
</feature>
<protein>
    <submittedName>
        <fullName evidence="2">Uncharacterized protein</fullName>
    </submittedName>
</protein>
<dbReference type="RefSeq" id="XP_060293388.1">
    <property type="nucleotide sequence ID" value="XM_060442656.1"/>
</dbReference>
<dbReference type="EMBL" id="JAUIRO010000006">
    <property type="protein sequence ID" value="KAK0710084.1"/>
    <property type="molecule type" value="Genomic_DNA"/>
</dbReference>
<dbReference type="Proteomes" id="UP001172101">
    <property type="component" value="Unassembled WGS sequence"/>
</dbReference>
<feature type="compositionally biased region" description="Acidic residues" evidence="1">
    <location>
        <begin position="538"/>
        <end position="549"/>
    </location>
</feature>
<evidence type="ECO:0000256" key="1">
    <source>
        <dbReference type="SAM" id="MobiDB-lite"/>
    </source>
</evidence>
<gene>
    <name evidence="2" type="ORF">B0T26DRAFT_724017</name>
</gene>
<feature type="compositionally biased region" description="Polar residues" evidence="1">
    <location>
        <begin position="79"/>
        <end position="101"/>
    </location>
</feature>